<dbReference type="AlphaFoldDB" id="A0A151WET8"/>
<accession>A0A151WET8</accession>
<evidence type="ECO:0000313" key="2">
    <source>
        <dbReference type="Proteomes" id="UP000075809"/>
    </source>
</evidence>
<name>A0A151WET8_9HYME</name>
<sequence>MLDSFWANSRRRHSLSAVNADLLAAYAGERGRSEARGNHFNPHTSLTLMIQPLSISNIFFIKKIAAHCHEKLLPIHIPDTYLYHAENLDLD</sequence>
<proteinExistence type="predicted"/>
<protein>
    <submittedName>
        <fullName evidence="1">Uncharacterized protein</fullName>
    </submittedName>
</protein>
<gene>
    <name evidence="1" type="ORF">ALC60_14738</name>
</gene>
<dbReference type="EMBL" id="KQ983238">
    <property type="protein sequence ID" value="KYQ46316.1"/>
    <property type="molecule type" value="Genomic_DNA"/>
</dbReference>
<keyword evidence="2" id="KW-1185">Reference proteome</keyword>
<reference evidence="1 2" key="1">
    <citation type="submission" date="2015-09" db="EMBL/GenBank/DDBJ databases">
        <title>Trachymyrmex zeteki WGS genome.</title>
        <authorList>
            <person name="Nygaard S."/>
            <person name="Hu H."/>
            <person name="Boomsma J."/>
            <person name="Zhang G."/>
        </authorList>
    </citation>
    <scope>NUCLEOTIDE SEQUENCE [LARGE SCALE GENOMIC DNA]</scope>
    <source>
        <strain evidence="1">Tzet28-1</strain>
        <tissue evidence="1">Whole body</tissue>
    </source>
</reference>
<organism evidence="1 2">
    <name type="scientific">Mycetomoellerius zeteki</name>
    <dbReference type="NCBI Taxonomy" id="64791"/>
    <lineage>
        <taxon>Eukaryota</taxon>
        <taxon>Metazoa</taxon>
        <taxon>Ecdysozoa</taxon>
        <taxon>Arthropoda</taxon>
        <taxon>Hexapoda</taxon>
        <taxon>Insecta</taxon>
        <taxon>Pterygota</taxon>
        <taxon>Neoptera</taxon>
        <taxon>Endopterygota</taxon>
        <taxon>Hymenoptera</taxon>
        <taxon>Apocrita</taxon>
        <taxon>Aculeata</taxon>
        <taxon>Formicoidea</taxon>
        <taxon>Formicidae</taxon>
        <taxon>Myrmicinae</taxon>
        <taxon>Mycetomoellerius</taxon>
    </lineage>
</organism>
<evidence type="ECO:0000313" key="1">
    <source>
        <dbReference type="EMBL" id="KYQ46316.1"/>
    </source>
</evidence>
<dbReference type="Proteomes" id="UP000075809">
    <property type="component" value="Unassembled WGS sequence"/>
</dbReference>